<feature type="active site" evidence="1">
    <location>
        <position position="29"/>
    </location>
</feature>
<evidence type="ECO:0000313" key="4">
    <source>
        <dbReference type="Proteomes" id="UP000202888"/>
    </source>
</evidence>
<dbReference type="Proteomes" id="UP000202888">
    <property type="component" value="Segment"/>
</dbReference>
<dbReference type="KEGG" id="vg:26628639"/>
<dbReference type="Pfam" id="PF08722">
    <property type="entry name" value="Tn7_TnsA-like_N"/>
    <property type="match status" value="1"/>
</dbReference>
<protein>
    <recommendedName>
        <fullName evidence="1">Head completion nuclease</fullName>
        <ecNumber evidence="1">3.1.-.-</ecNumber>
    </recommendedName>
</protein>
<keyword evidence="1" id="KW-0269">Exonuclease</keyword>
<comment type="function">
    <text evidence="1">During phage morphogenesis, plays an essential role in the head-tail joining step. The associated nuclease activity is essential for morphogenesis, possibly by cleaving packaged DNA to enable the joining of heads to tails. Displays both exo- and endonuclease activity.</text>
</comment>
<keyword evidence="1" id="KW-0540">Nuclease</keyword>
<sequence>MAYSGKFVPSNKSKYKGNYQKIEYRSSWELSFMRWCDNNPHVVRWNSEEIVIPYVSSADGGKKRRYFMDFYVKFSDGREFIFEIKPHKETMPPEKPQRLTEKAKKRLLKEVYTFQVNQDKWAAAIKFAKQKGWQFKVLTEHGLRKLIGLRV</sequence>
<keyword evidence="4" id="KW-1185">Reference proteome</keyword>
<dbReference type="InterPro" id="IPR046390">
    <property type="entry name" value="NUCL_HEAD_T4"/>
</dbReference>
<proteinExistence type="inferred from homology"/>
<feature type="domain" description="TnsA endonuclease N-terminal" evidence="2">
    <location>
        <begin position="39"/>
        <end position="140"/>
    </location>
</feature>
<keyword evidence="1" id="KW-0255">Endonuclease</keyword>
<dbReference type="OrthoDB" id="13184at10239"/>
<dbReference type="GeneID" id="26628639"/>
<dbReference type="GO" id="GO:0004527">
    <property type="term" value="F:exonuclease activity"/>
    <property type="evidence" value="ECO:0007669"/>
    <property type="project" value="UniProtKB-UniRule"/>
</dbReference>
<dbReference type="Gene3D" id="3.40.91.30">
    <property type="match status" value="1"/>
</dbReference>
<feature type="active site" evidence="1">
    <location>
        <position position="69"/>
    </location>
</feature>
<reference evidence="3 4" key="1">
    <citation type="journal article" date="2016" name="Genom Data">
        <title>Complete genome sequence of a giant Vibrio phage ValKK3 infecting Vibrio alginolyticus.</title>
        <authorList>
            <person name="Lal T.M."/>
            <person name="Sano M."/>
            <person name="Hatai K."/>
            <person name="Ransangan J."/>
        </authorList>
    </citation>
    <scope>NUCLEOTIDE SEQUENCE [LARGE SCALE GENOMIC DNA]</scope>
</reference>
<evidence type="ECO:0000313" key="3">
    <source>
        <dbReference type="EMBL" id="AJT61154.1"/>
    </source>
</evidence>
<accession>A0A0D4DB06</accession>
<dbReference type="HAMAP" id="MF_04160">
    <property type="entry name" value="NUCL_HEAD_T4"/>
    <property type="match status" value="1"/>
</dbReference>
<dbReference type="EMBL" id="KP671755">
    <property type="protein sequence ID" value="AJT61154.1"/>
    <property type="molecule type" value="Genomic_DNA"/>
</dbReference>
<evidence type="ECO:0000256" key="1">
    <source>
        <dbReference type="HAMAP-Rule" id="MF_04160"/>
    </source>
</evidence>
<dbReference type="InterPro" id="IPR014833">
    <property type="entry name" value="TnsA_N"/>
</dbReference>
<dbReference type="EC" id="3.1.-.-" evidence="1"/>
<dbReference type="GO" id="GO:0004519">
    <property type="term" value="F:endonuclease activity"/>
    <property type="evidence" value="ECO:0007669"/>
    <property type="project" value="UniProtKB-UniRule"/>
</dbReference>
<name>A0A0D4DB06_9CAUD</name>
<dbReference type="RefSeq" id="YP_009201416.1">
    <property type="nucleotide sequence ID" value="NC_028829.1"/>
</dbReference>
<feature type="active site" evidence="1">
    <location>
        <position position="85"/>
    </location>
</feature>
<evidence type="ECO:0000259" key="2">
    <source>
        <dbReference type="Pfam" id="PF08722"/>
    </source>
</evidence>
<comment type="similarity">
    <text evidence="1">Belongs to the Caudovirales head completion nuclease family.</text>
</comment>
<keyword evidence="1" id="KW-0378">Hydrolase</keyword>
<organism evidence="3 4">
    <name type="scientific">Vibrio phage ValKK3</name>
    <dbReference type="NCBI Taxonomy" id="1610855"/>
    <lineage>
        <taxon>Viruses</taxon>
        <taxon>Duplodnaviria</taxon>
        <taxon>Heunggongvirae</taxon>
        <taxon>Uroviricota</taxon>
        <taxon>Caudoviricetes</taxon>
        <taxon>Pantevenvirales</taxon>
        <taxon>Straboviridae</taxon>
        <taxon>Schizotequatrovirus</taxon>
        <taxon>Schizotequatrovirus valkk3</taxon>
    </lineage>
</organism>